<reference evidence="1" key="2">
    <citation type="journal article" date="2015" name="Fish Shellfish Immunol.">
        <title>Early steps in the European eel (Anguilla anguilla)-Vibrio vulnificus interaction in the gills: Role of the RtxA13 toxin.</title>
        <authorList>
            <person name="Callol A."/>
            <person name="Pajuelo D."/>
            <person name="Ebbesson L."/>
            <person name="Teles M."/>
            <person name="MacKenzie S."/>
            <person name="Amaro C."/>
        </authorList>
    </citation>
    <scope>NUCLEOTIDE SEQUENCE</scope>
</reference>
<accession>A0A0E9PAB3</accession>
<protein>
    <submittedName>
        <fullName evidence="1">Uncharacterized protein</fullName>
    </submittedName>
</protein>
<evidence type="ECO:0000313" key="1">
    <source>
        <dbReference type="EMBL" id="JAH01000.1"/>
    </source>
</evidence>
<reference evidence="1" key="1">
    <citation type="submission" date="2014-11" db="EMBL/GenBank/DDBJ databases">
        <authorList>
            <person name="Amaro Gonzalez C."/>
        </authorList>
    </citation>
    <scope>NUCLEOTIDE SEQUENCE</scope>
</reference>
<proteinExistence type="predicted"/>
<dbReference type="EMBL" id="GBXM01107577">
    <property type="protein sequence ID" value="JAH01000.1"/>
    <property type="molecule type" value="Transcribed_RNA"/>
</dbReference>
<organism evidence="1">
    <name type="scientific">Anguilla anguilla</name>
    <name type="common">European freshwater eel</name>
    <name type="synonym">Muraena anguilla</name>
    <dbReference type="NCBI Taxonomy" id="7936"/>
    <lineage>
        <taxon>Eukaryota</taxon>
        <taxon>Metazoa</taxon>
        <taxon>Chordata</taxon>
        <taxon>Craniata</taxon>
        <taxon>Vertebrata</taxon>
        <taxon>Euteleostomi</taxon>
        <taxon>Actinopterygii</taxon>
        <taxon>Neopterygii</taxon>
        <taxon>Teleostei</taxon>
        <taxon>Anguilliformes</taxon>
        <taxon>Anguillidae</taxon>
        <taxon>Anguilla</taxon>
    </lineage>
</organism>
<sequence>MLGLQSKEGDWNKFLKYFCSMKYCNMRESGWGSQRL</sequence>
<dbReference type="AlphaFoldDB" id="A0A0E9PAB3"/>
<name>A0A0E9PAB3_ANGAN</name>